<feature type="compositionally biased region" description="Polar residues" evidence="1">
    <location>
        <begin position="455"/>
        <end position="465"/>
    </location>
</feature>
<protein>
    <submittedName>
        <fullName evidence="2">Zn(II)2Cys6 transcription factor</fullName>
    </submittedName>
</protein>
<reference evidence="2" key="1">
    <citation type="journal article" date="2020" name="Phytopathology">
        <title>Genome Sequence Resources of Colletotrichum truncatum, C. plurivorum, C. musicola, and C. sojae: Four Species Pathogenic to Soybean (Glycine max).</title>
        <authorList>
            <person name="Rogerio F."/>
            <person name="Boufleur T.R."/>
            <person name="Ciampi-Guillardi M."/>
            <person name="Sukno S.A."/>
            <person name="Thon M.R."/>
            <person name="Massola Junior N.S."/>
            <person name="Baroncelli R."/>
        </authorList>
    </citation>
    <scope>NUCLEOTIDE SEQUENCE</scope>
    <source>
        <strain evidence="2">LFN00145</strain>
    </source>
</reference>
<gene>
    <name evidence="2" type="ORF">CPLU01_07136</name>
</gene>
<proteinExistence type="predicted"/>
<comment type="caution">
    <text evidence="2">The sequence shown here is derived from an EMBL/GenBank/DDBJ whole genome shotgun (WGS) entry which is preliminary data.</text>
</comment>
<feature type="region of interest" description="Disordered" evidence="1">
    <location>
        <begin position="356"/>
        <end position="478"/>
    </location>
</feature>
<keyword evidence="3" id="KW-1185">Reference proteome</keyword>
<dbReference type="Proteomes" id="UP000654918">
    <property type="component" value="Unassembled WGS sequence"/>
</dbReference>
<sequence>MEPANDRNHNRNSASWAGQPPAALDAYTQLMNMNMSMNVNMGSTDNDLLKTEARQNPQSLIQAFNADLPPHDSQNGDFGQSPRLYINGAQADYADLPFDLAIGVSPSVNNDFDIDPAYAAPYGAERPCSQSSHGLDDVASITFSTEDDLFDASFTGRVVNPLHSPAPTSFEEVILSRDVSVENSPGLSGRPFLNIQTNNSSSFGPAVVASPSSAVSSAFGTGGGFTFQTTPTSAPRHSVSALATGLSRQNHFTTSPTLEYFERLSTQCPDERNDFLDQPTWSADNLFHYDQAQPGPAFVIDPPALEPVPMTWSRSDDFLAPSMPASPSMHPIDHLSLGFSDSDEFGSQELLRMGHTTTTSGHLSVPPRLPAIQTRRRSDPPRPSTTLRAHLTSPRAPGLPDSRNQQFSSASRSVPKRSLSSAKRQETDPRRSQVHVSNSEASAPVPIVRRPMSVVRNSVGTSPNNRPMVPARGRRHGPMNIKSRAQAKDTRNKKMVCIRCKHSKQACKRVGNDPDSPCSQCEKHSLSNKWPGPCVKAHFEDIVHSGSCNYISQRFICHSTFDGTGRIRKDLPREFPIDGLVATLERVRSMFDFRVYYDGKPFYTMELDKCHDYLVALRQHVGGAESSLRSFIDKEIVRMDPRNDEWESCTAGLGMEDDPLAVLCVLNNMPSRARYSYMFKNAYGVRQERFVDPENPGEEDNLMLAAHLSRIICRKVEIKAYGHLQRELHRSDNLQDDDLMELLRKLGCILLTLRWRYAWWKVMLANPIATAEAGDPEKEQCERRVYKLCRVLYFYYCSLRRKLPAWSAVDGLRGVPSMYSDARQTIWDDFPGDDTEEAFEMWLEKGRELVHEAGVPEVLGSMGLSA</sequence>
<dbReference type="AlphaFoldDB" id="A0A8H6NEV0"/>
<organism evidence="2 3">
    <name type="scientific">Colletotrichum plurivorum</name>
    <dbReference type="NCBI Taxonomy" id="2175906"/>
    <lineage>
        <taxon>Eukaryota</taxon>
        <taxon>Fungi</taxon>
        <taxon>Dikarya</taxon>
        <taxon>Ascomycota</taxon>
        <taxon>Pezizomycotina</taxon>
        <taxon>Sordariomycetes</taxon>
        <taxon>Hypocreomycetidae</taxon>
        <taxon>Glomerellales</taxon>
        <taxon>Glomerellaceae</taxon>
        <taxon>Colletotrichum</taxon>
        <taxon>Colletotrichum orchidearum species complex</taxon>
    </lineage>
</organism>
<evidence type="ECO:0000313" key="3">
    <source>
        <dbReference type="Proteomes" id="UP000654918"/>
    </source>
</evidence>
<dbReference type="EMBL" id="WIGO01000089">
    <property type="protein sequence ID" value="KAF6830809.1"/>
    <property type="molecule type" value="Genomic_DNA"/>
</dbReference>
<accession>A0A8H6NEV0</accession>
<feature type="compositionally biased region" description="Polar residues" evidence="1">
    <location>
        <begin position="402"/>
        <end position="422"/>
    </location>
</feature>
<evidence type="ECO:0000313" key="2">
    <source>
        <dbReference type="EMBL" id="KAF6830809.1"/>
    </source>
</evidence>
<evidence type="ECO:0000256" key="1">
    <source>
        <dbReference type="SAM" id="MobiDB-lite"/>
    </source>
</evidence>
<name>A0A8H6NEV0_9PEZI</name>
<feature type="region of interest" description="Disordered" evidence="1">
    <location>
        <begin position="1"/>
        <end position="20"/>
    </location>
</feature>